<feature type="compositionally biased region" description="Basic and acidic residues" evidence="1">
    <location>
        <begin position="14"/>
        <end position="23"/>
    </location>
</feature>
<dbReference type="Proteomes" id="UP000799772">
    <property type="component" value="Unassembled WGS sequence"/>
</dbReference>
<gene>
    <name evidence="2" type="ORF">NA57DRAFT_52869</name>
</gene>
<organism evidence="2 3">
    <name type="scientific">Rhizodiscina lignyota</name>
    <dbReference type="NCBI Taxonomy" id="1504668"/>
    <lineage>
        <taxon>Eukaryota</taxon>
        <taxon>Fungi</taxon>
        <taxon>Dikarya</taxon>
        <taxon>Ascomycota</taxon>
        <taxon>Pezizomycotina</taxon>
        <taxon>Dothideomycetes</taxon>
        <taxon>Pleosporomycetidae</taxon>
        <taxon>Aulographales</taxon>
        <taxon>Rhizodiscinaceae</taxon>
        <taxon>Rhizodiscina</taxon>
    </lineage>
</organism>
<accession>A0A9P4MAK4</accession>
<name>A0A9P4MAK4_9PEZI</name>
<proteinExistence type="predicted"/>
<evidence type="ECO:0000256" key="1">
    <source>
        <dbReference type="SAM" id="MobiDB-lite"/>
    </source>
</evidence>
<dbReference type="EMBL" id="ML978122">
    <property type="protein sequence ID" value="KAF2103345.1"/>
    <property type="molecule type" value="Genomic_DNA"/>
</dbReference>
<comment type="caution">
    <text evidence="2">The sequence shown here is derived from an EMBL/GenBank/DDBJ whole genome shotgun (WGS) entry which is preliminary data.</text>
</comment>
<keyword evidence="3" id="KW-1185">Reference proteome</keyword>
<evidence type="ECO:0000313" key="3">
    <source>
        <dbReference type="Proteomes" id="UP000799772"/>
    </source>
</evidence>
<feature type="region of interest" description="Disordered" evidence="1">
    <location>
        <begin position="1"/>
        <end position="29"/>
    </location>
</feature>
<dbReference type="AlphaFoldDB" id="A0A9P4MAK4"/>
<sequence length="229" mass="25968">MPATGLNPTRSRTSSRDGSRGSDRVTAPASPQVPYDFINEYRRCVVYFFRTMDLTEYDVRVALRGIAFVAGGYLPGNNAAECAEILRDTWMDRTWGSLLDSQEFLQSMYTAMRDNDADPANVPVKRMSPRQLKDFWQSHGRGDIIHTVLAPFDTIIDTNAIQNSEIWSTYIHMLYEASWPFLQLCINGSLLGPLKGKQMMFKMIKTAAEDFGERPSALSVPVLIERLWL</sequence>
<protein>
    <submittedName>
        <fullName evidence="2">Uncharacterized protein</fullName>
    </submittedName>
</protein>
<evidence type="ECO:0000313" key="2">
    <source>
        <dbReference type="EMBL" id="KAF2103345.1"/>
    </source>
</evidence>
<reference evidence="2" key="1">
    <citation type="journal article" date="2020" name="Stud. Mycol.">
        <title>101 Dothideomycetes genomes: a test case for predicting lifestyles and emergence of pathogens.</title>
        <authorList>
            <person name="Haridas S."/>
            <person name="Albert R."/>
            <person name="Binder M."/>
            <person name="Bloem J."/>
            <person name="Labutti K."/>
            <person name="Salamov A."/>
            <person name="Andreopoulos B."/>
            <person name="Baker S."/>
            <person name="Barry K."/>
            <person name="Bills G."/>
            <person name="Bluhm B."/>
            <person name="Cannon C."/>
            <person name="Castanera R."/>
            <person name="Culley D."/>
            <person name="Daum C."/>
            <person name="Ezra D."/>
            <person name="Gonzalez J."/>
            <person name="Henrissat B."/>
            <person name="Kuo A."/>
            <person name="Liang C."/>
            <person name="Lipzen A."/>
            <person name="Lutzoni F."/>
            <person name="Magnuson J."/>
            <person name="Mondo S."/>
            <person name="Nolan M."/>
            <person name="Ohm R."/>
            <person name="Pangilinan J."/>
            <person name="Park H.-J."/>
            <person name="Ramirez L."/>
            <person name="Alfaro M."/>
            <person name="Sun H."/>
            <person name="Tritt A."/>
            <person name="Yoshinaga Y."/>
            <person name="Zwiers L.-H."/>
            <person name="Turgeon B."/>
            <person name="Goodwin S."/>
            <person name="Spatafora J."/>
            <person name="Crous P."/>
            <person name="Grigoriev I."/>
        </authorList>
    </citation>
    <scope>NUCLEOTIDE SEQUENCE</scope>
    <source>
        <strain evidence="2">CBS 133067</strain>
    </source>
</reference>